<keyword evidence="4" id="KW-1185">Reference proteome</keyword>
<evidence type="ECO:0000259" key="2">
    <source>
        <dbReference type="PROSITE" id="PS50887"/>
    </source>
</evidence>
<feature type="transmembrane region" description="Helical" evidence="1">
    <location>
        <begin position="36"/>
        <end position="55"/>
    </location>
</feature>
<dbReference type="EMBL" id="JACSQP010000005">
    <property type="protein sequence ID" value="MBD7958000.1"/>
    <property type="molecule type" value="Genomic_DNA"/>
</dbReference>
<dbReference type="SUPFAM" id="SSF55073">
    <property type="entry name" value="Nucleotide cyclase"/>
    <property type="match status" value="1"/>
</dbReference>
<dbReference type="InterPro" id="IPR029787">
    <property type="entry name" value="Nucleotide_cyclase"/>
</dbReference>
<keyword evidence="1" id="KW-0472">Membrane</keyword>
<gene>
    <name evidence="3" type="ORF">H9651_10155</name>
</gene>
<dbReference type="InterPro" id="IPR043128">
    <property type="entry name" value="Rev_trsase/Diguanyl_cyclase"/>
</dbReference>
<keyword evidence="1" id="KW-0812">Transmembrane</keyword>
<feature type="transmembrane region" description="Helical" evidence="1">
    <location>
        <begin position="150"/>
        <end position="176"/>
    </location>
</feature>
<evidence type="ECO:0000256" key="1">
    <source>
        <dbReference type="SAM" id="Phobius"/>
    </source>
</evidence>
<evidence type="ECO:0000313" key="4">
    <source>
        <dbReference type="Proteomes" id="UP000648352"/>
    </source>
</evidence>
<comment type="caution">
    <text evidence="3">The sequence shown here is derived from an EMBL/GenBank/DDBJ whole genome shotgun (WGS) entry which is preliminary data.</text>
</comment>
<dbReference type="Proteomes" id="UP000648352">
    <property type="component" value="Unassembled WGS sequence"/>
</dbReference>
<dbReference type="PROSITE" id="PS50887">
    <property type="entry name" value="GGDEF"/>
    <property type="match status" value="1"/>
</dbReference>
<organism evidence="3 4">
    <name type="scientific">Microbacterium pullorum</name>
    <dbReference type="NCBI Taxonomy" id="2762236"/>
    <lineage>
        <taxon>Bacteria</taxon>
        <taxon>Bacillati</taxon>
        <taxon>Actinomycetota</taxon>
        <taxon>Actinomycetes</taxon>
        <taxon>Micrococcales</taxon>
        <taxon>Microbacteriaceae</taxon>
        <taxon>Microbacterium</taxon>
    </lineage>
</organism>
<feature type="transmembrane region" description="Helical" evidence="1">
    <location>
        <begin position="61"/>
        <end position="81"/>
    </location>
</feature>
<evidence type="ECO:0000313" key="3">
    <source>
        <dbReference type="EMBL" id="MBD7958000.1"/>
    </source>
</evidence>
<dbReference type="Gene3D" id="3.30.70.270">
    <property type="match status" value="1"/>
</dbReference>
<dbReference type="Pfam" id="PF00990">
    <property type="entry name" value="GGDEF"/>
    <property type="match status" value="1"/>
</dbReference>
<dbReference type="RefSeq" id="WP_191719186.1">
    <property type="nucleotide sequence ID" value="NZ_JACSQP010000005.1"/>
</dbReference>
<feature type="transmembrane region" description="Helical" evidence="1">
    <location>
        <begin position="93"/>
        <end position="113"/>
    </location>
</feature>
<name>A0ABR8S3G3_9MICO</name>
<accession>A0ABR8S3G3</accession>
<feature type="transmembrane region" description="Helical" evidence="1">
    <location>
        <begin position="6"/>
        <end position="24"/>
    </location>
</feature>
<protein>
    <submittedName>
        <fullName evidence="3">Diguanylate cyclase</fullName>
    </submittedName>
</protein>
<proteinExistence type="predicted"/>
<dbReference type="InterPro" id="IPR000160">
    <property type="entry name" value="GGDEF_dom"/>
</dbReference>
<reference evidence="3 4" key="1">
    <citation type="submission" date="2020-08" db="EMBL/GenBank/DDBJ databases">
        <title>A Genomic Blueprint of the Chicken Gut Microbiome.</title>
        <authorList>
            <person name="Gilroy R."/>
            <person name="Ravi A."/>
            <person name="Getino M."/>
            <person name="Pursley I."/>
            <person name="Horton D.L."/>
            <person name="Alikhan N.-F."/>
            <person name="Baker D."/>
            <person name="Gharbi K."/>
            <person name="Hall N."/>
            <person name="Watson M."/>
            <person name="Adriaenssens E.M."/>
            <person name="Foster-Nyarko E."/>
            <person name="Jarju S."/>
            <person name="Secka A."/>
            <person name="Antonio M."/>
            <person name="Oren A."/>
            <person name="Chaudhuri R."/>
            <person name="La Ragione R.M."/>
            <person name="Hildebrand F."/>
            <person name="Pallen M.J."/>
        </authorList>
    </citation>
    <scope>NUCLEOTIDE SEQUENCE [LARGE SCALE GENOMIC DNA]</scope>
    <source>
        <strain evidence="3 4">Sa4CUA7</strain>
    </source>
</reference>
<feature type="domain" description="GGDEF" evidence="2">
    <location>
        <begin position="254"/>
        <end position="386"/>
    </location>
</feature>
<keyword evidence="1" id="KW-1133">Transmembrane helix</keyword>
<feature type="transmembrane region" description="Helical" evidence="1">
    <location>
        <begin position="182"/>
        <end position="209"/>
    </location>
</feature>
<feature type="transmembrane region" description="Helical" evidence="1">
    <location>
        <begin position="119"/>
        <end position="138"/>
    </location>
</feature>
<sequence length="387" mass="40333">MIHDTTLAAITALVVVVCGVLFIAETFLRRDDPAGRLWALGFLSAMLTTLAYAAWANDADAHWAVALGNATFVAGTGFMWLGCRRFNERPMRWSIVLVAAAAVAAAVGVLVAGPDAGGWAGALWMFAPLCVFALAAAVETRRAAMRRATNATMLALVFALQSLFYLCRIVVFIAVGPEDTLFAVWFGTVPASALTVVLTITSVVATSVLRATRTGLRGRTAIAAEGGSALDIQTAPMFAQTLAEVVRAARRHGDQVAVLIIRLEELDYIATAFGLELADELIAAGRGAVRRGAPPLAVVGEDGDERLAVVTTVRSAGEARRLGMALYRELFDAFNSISGGVLPSLGVGIAVSSAYRQDADALLADARGAAARAASSVASAVLVADPS</sequence>